<keyword evidence="5 10" id="KW-0276">Fatty acid metabolism</keyword>
<dbReference type="Proteomes" id="UP000694553">
    <property type="component" value="Unassembled WGS sequence"/>
</dbReference>
<feature type="transmembrane region" description="Helical" evidence="10">
    <location>
        <begin position="52"/>
        <end position="69"/>
    </location>
</feature>
<protein>
    <recommendedName>
        <fullName evidence="10">Elongation of very long chain fatty acids protein</fullName>
        <ecNumber evidence="10">2.3.1.199</ecNumber>
    </recommendedName>
    <alternativeName>
        <fullName evidence="10">Very-long-chain 3-oxoacyl-CoA synthase</fullName>
    </alternativeName>
</protein>
<organism evidence="12 13">
    <name type="scientific">Corvus moneduloides</name>
    <name type="common">New Caledonian crow</name>
    <dbReference type="NCBI Taxonomy" id="1196302"/>
    <lineage>
        <taxon>Eukaryota</taxon>
        <taxon>Metazoa</taxon>
        <taxon>Chordata</taxon>
        <taxon>Craniata</taxon>
        <taxon>Vertebrata</taxon>
        <taxon>Euteleostomi</taxon>
        <taxon>Archelosauria</taxon>
        <taxon>Archosauria</taxon>
        <taxon>Dinosauria</taxon>
        <taxon>Saurischia</taxon>
        <taxon>Theropoda</taxon>
        <taxon>Coelurosauria</taxon>
        <taxon>Aves</taxon>
        <taxon>Neognathae</taxon>
        <taxon>Neoaves</taxon>
        <taxon>Telluraves</taxon>
        <taxon>Australaves</taxon>
        <taxon>Passeriformes</taxon>
        <taxon>Corvoidea</taxon>
        <taxon>Corvidae</taxon>
        <taxon>Corvus</taxon>
    </lineage>
</organism>
<gene>
    <name evidence="12" type="primary">ELOVL4</name>
</gene>
<dbReference type="InterPro" id="IPR002076">
    <property type="entry name" value="ELO_fam"/>
</dbReference>
<keyword evidence="13" id="KW-1185">Reference proteome</keyword>
<feature type="transmembrane region" description="Helical" evidence="10">
    <location>
        <begin position="252"/>
        <end position="273"/>
    </location>
</feature>
<dbReference type="EC" id="2.3.1.199" evidence="10"/>
<evidence type="ECO:0000256" key="11">
    <source>
        <dbReference type="SAM" id="MobiDB-lite"/>
    </source>
</evidence>
<dbReference type="Pfam" id="PF01151">
    <property type="entry name" value="ELO"/>
    <property type="match status" value="1"/>
</dbReference>
<comment type="subcellular location">
    <subcellularLocation>
        <location evidence="1">Membrane</location>
        <topology evidence="1">Multi-pass membrane protein</topology>
    </subcellularLocation>
</comment>
<comment type="similarity">
    <text evidence="10">Belongs to the ELO family.</text>
</comment>
<dbReference type="GO" id="GO:0042761">
    <property type="term" value="P:very long-chain fatty acid biosynthetic process"/>
    <property type="evidence" value="ECO:0007669"/>
    <property type="project" value="TreeGrafter"/>
</dbReference>
<dbReference type="PROSITE" id="PS01188">
    <property type="entry name" value="ELO"/>
    <property type="match status" value="1"/>
</dbReference>
<reference evidence="12" key="3">
    <citation type="submission" date="2025-09" db="UniProtKB">
        <authorList>
            <consortium name="Ensembl"/>
        </authorList>
    </citation>
    <scope>IDENTIFICATION</scope>
</reference>
<dbReference type="InterPro" id="IPR030457">
    <property type="entry name" value="ELO_CS"/>
</dbReference>
<evidence type="ECO:0000256" key="10">
    <source>
        <dbReference type="RuleBase" id="RU361115"/>
    </source>
</evidence>
<dbReference type="GO" id="GO:0034626">
    <property type="term" value="P:fatty acid elongation, polyunsaturated fatty acid"/>
    <property type="evidence" value="ECO:0007669"/>
    <property type="project" value="TreeGrafter"/>
</dbReference>
<dbReference type="PANTHER" id="PTHR11157:SF12">
    <property type="entry name" value="ELONGATION OF VERY LONG CHAIN FATTY ACIDS PROTEIN 4"/>
    <property type="match status" value="1"/>
</dbReference>
<evidence type="ECO:0000256" key="3">
    <source>
        <dbReference type="ARBA" id="ARBA00022679"/>
    </source>
</evidence>
<evidence type="ECO:0000313" key="13">
    <source>
        <dbReference type="Proteomes" id="UP000694553"/>
    </source>
</evidence>
<evidence type="ECO:0000256" key="5">
    <source>
        <dbReference type="ARBA" id="ARBA00022832"/>
    </source>
</evidence>
<evidence type="ECO:0000256" key="7">
    <source>
        <dbReference type="ARBA" id="ARBA00023098"/>
    </source>
</evidence>
<keyword evidence="2 10" id="KW-0444">Lipid biosynthesis</keyword>
<keyword evidence="7 10" id="KW-0443">Lipid metabolism</keyword>
<evidence type="ECO:0000256" key="6">
    <source>
        <dbReference type="ARBA" id="ARBA00022989"/>
    </source>
</evidence>
<accession>A0A8C3GXQ9</accession>
<dbReference type="GO" id="GO:0019367">
    <property type="term" value="P:fatty acid elongation, saturated fatty acid"/>
    <property type="evidence" value="ECO:0007669"/>
    <property type="project" value="TreeGrafter"/>
</dbReference>
<feature type="transmembrane region" description="Helical" evidence="10">
    <location>
        <begin position="223"/>
        <end position="246"/>
    </location>
</feature>
<evidence type="ECO:0000256" key="8">
    <source>
        <dbReference type="ARBA" id="ARBA00023136"/>
    </source>
</evidence>
<dbReference type="GO" id="GO:0030148">
    <property type="term" value="P:sphingolipid biosynthetic process"/>
    <property type="evidence" value="ECO:0007669"/>
    <property type="project" value="TreeGrafter"/>
</dbReference>
<keyword evidence="4 10" id="KW-0812">Transmembrane</keyword>
<feature type="compositionally biased region" description="Basic residues" evidence="11">
    <location>
        <begin position="311"/>
        <end position="320"/>
    </location>
</feature>
<dbReference type="AlphaFoldDB" id="A0A8C3GXQ9"/>
<feature type="transmembrane region" description="Helical" evidence="10">
    <location>
        <begin position="81"/>
        <end position="100"/>
    </location>
</feature>
<comment type="catalytic activity">
    <reaction evidence="10">
        <text>a very-long-chain acyl-CoA + malonyl-CoA + H(+) = a very-long-chain 3-oxoacyl-CoA + CO2 + CoA</text>
        <dbReference type="Rhea" id="RHEA:32727"/>
        <dbReference type="ChEBI" id="CHEBI:15378"/>
        <dbReference type="ChEBI" id="CHEBI:16526"/>
        <dbReference type="ChEBI" id="CHEBI:57287"/>
        <dbReference type="ChEBI" id="CHEBI:57384"/>
        <dbReference type="ChEBI" id="CHEBI:90725"/>
        <dbReference type="ChEBI" id="CHEBI:90736"/>
        <dbReference type="EC" id="2.3.1.199"/>
    </reaction>
</comment>
<keyword evidence="9 10" id="KW-0275">Fatty acid biosynthesis</keyword>
<proteinExistence type="inferred from homology"/>
<evidence type="ECO:0000256" key="9">
    <source>
        <dbReference type="ARBA" id="ARBA00023160"/>
    </source>
</evidence>
<feature type="region of interest" description="Disordered" evidence="11">
    <location>
        <begin position="300"/>
        <end position="320"/>
    </location>
</feature>
<dbReference type="Ensembl" id="ENSCMUT00000013187.2">
    <property type="protein sequence ID" value="ENSCMUP00000012265.1"/>
    <property type="gene ID" value="ENSCMUG00000007741.2"/>
</dbReference>
<evidence type="ECO:0000256" key="1">
    <source>
        <dbReference type="ARBA" id="ARBA00004141"/>
    </source>
</evidence>
<dbReference type="GO" id="GO:0009922">
    <property type="term" value="F:fatty acid elongase activity"/>
    <property type="evidence" value="ECO:0007669"/>
    <property type="project" value="UniProtKB-EC"/>
</dbReference>
<keyword evidence="8 10" id="KW-0472">Membrane</keyword>
<reference evidence="12" key="2">
    <citation type="submission" date="2025-08" db="UniProtKB">
        <authorList>
            <consortium name="Ensembl"/>
        </authorList>
    </citation>
    <scope>IDENTIFICATION</scope>
</reference>
<reference evidence="13" key="1">
    <citation type="submission" date="2019-10" db="EMBL/GenBank/DDBJ databases">
        <title>Corvus moneduloides (New Caledonian crow) genome, bCorMon1, primary haplotype.</title>
        <authorList>
            <person name="Rutz C."/>
            <person name="Fungtammasan C."/>
            <person name="Mountcastle J."/>
            <person name="Formenti G."/>
            <person name="Chow W."/>
            <person name="Howe K."/>
            <person name="Steele M.P."/>
            <person name="Fernandes J."/>
            <person name="Gilbert M.T.P."/>
            <person name="Fedrigo O."/>
            <person name="Jarvis E.D."/>
            <person name="Gemmell N."/>
        </authorList>
    </citation>
    <scope>NUCLEOTIDE SEQUENCE [LARGE SCALE GENOMIC DNA]</scope>
</reference>
<feature type="transmembrane region" description="Helical" evidence="10">
    <location>
        <begin position="189"/>
        <end position="211"/>
    </location>
</feature>
<feature type="transmembrane region" description="Helical" evidence="10">
    <location>
        <begin position="165"/>
        <end position="183"/>
    </location>
</feature>
<name>A0A8C3GXQ9_CORMO</name>
<evidence type="ECO:0000256" key="4">
    <source>
        <dbReference type="ARBA" id="ARBA00022692"/>
    </source>
</evidence>
<dbReference type="PANTHER" id="PTHR11157">
    <property type="entry name" value="FATTY ACID ACYL TRANSFERASE-RELATED"/>
    <property type="match status" value="1"/>
</dbReference>
<sequence>MRWYLAAATGSSGSVIGQREWLRLVCQMKGVAAFTVACYYKRVDDWPLMQSPFPTLTISTIYLLTVWLGPKWMKTREPFQLRFLLVVYNFGMVLLNFFIFKELFLSSRARGYSYVCQTVDYSDNVYEVRIAAALWWYYVSKGIEYLDTVFFILRKKFNQISFLHVYHHFTMFTLWWIGIKWVAGGQAFFGAQMNAFIHVIMYMYYGLAACGPKFQKYLWWKRYLTILQLVQFHVTIGHTALSIYIDCPFPKWMHWGVIFYAVTFIFLFGNFYYRTYKLPKEPVKNGKIANGAVANGVSKPENNAVVENGKKQKKGKAKGE</sequence>
<evidence type="ECO:0000313" key="12">
    <source>
        <dbReference type="Ensembl" id="ENSCMUP00000012265.1"/>
    </source>
</evidence>
<dbReference type="GO" id="GO:0005789">
    <property type="term" value="C:endoplasmic reticulum membrane"/>
    <property type="evidence" value="ECO:0007669"/>
    <property type="project" value="TreeGrafter"/>
</dbReference>
<keyword evidence="6 10" id="KW-1133">Transmembrane helix</keyword>
<dbReference type="GO" id="GO:0034625">
    <property type="term" value="P:fatty acid elongation, monounsaturated fatty acid"/>
    <property type="evidence" value="ECO:0007669"/>
    <property type="project" value="TreeGrafter"/>
</dbReference>
<evidence type="ECO:0000256" key="2">
    <source>
        <dbReference type="ARBA" id="ARBA00022516"/>
    </source>
</evidence>
<keyword evidence="3 10" id="KW-0808">Transferase</keyword>